<dbReference type="AlphaFoldDB" id="A0A1X9LKF3"/>
<dbReference type="KEGG" id="cphy:B5808_03605"/>
<dbReference type="PANTHER" id="PTHR37305">
    <property type="entry name" value="INTEGRAL MEMBRANE PROTEIN-RELATED"/>
    <property type="match status" value="1"/>
</dbReference>
<dbReference type="STRING" id="1619308.B5808_03605"/>
<accession>A0A1X9LKF3</accession>
<dbReference type="Proteomes" id="UP000192775">
    <property type="component" value="Chromosome"/>
</dbReference>
<keyword evidence="2" id="KW-1185">Reference proteome</keyword>
<dbReference type="PANTHER" id="PTHR37305:SF1">
    <property type="entry name" value="MEMBRANE PROTEIN"/>
    <property type="match status" value="1"/>
</dbReference>
<protein>
    <submittedName>
        <fullName evidence="1">Uncharacterized protein</fullName>
    </submittedName>
</protein>
<organism evidence="1 2">
    <name type="scientific">Cnuibacter physcomitrellae</name>
    <dbReference type="NCBI Taxonomy" id="1619308"/>
    <lineage>
        <taxon>Bacteria</taxon>
        <taxon>Bacillati</taxon>
        <taxon>Actinomycetota</taxon>
        <taxon>Actinomycetes</taxon>
        <taxon>Micrococcales</taxon>
        <taxon>Microbacteriaceae</taxon>
        <taxon>Cnuibacter</taxon>
    </lineage>
</organism>
<dbReference type="RefSeq" id="WP_085018492.1">
    <property type="nucleotide sequence ID" value="NZ_BMHD01000001.1"/>
</dbReference>
<gene>
    <name evidence="1" type="ORF">B5808_03605</name>
</gene>
<reference evidence="1 2" key="1">
    <citation type="submission" date="2017-04" db="EMBL/GenBank/DDBJ databases">
        <authorList>
            <person name="Afonso C.L."/>
            <person name="Miller P.J."/>
            <person name="Scott M.A."/>
            <person name="Spackman E."/>
            <person name="Goraichik I."/>
            <person name="Dimitrov K.M."/>
            <person name="Suarez D.L."/>
            <person name="Swayne D.E."/>
        </authorList>
    </citation>
    <scope>NUCLEOTIDE SEQUENCE [LARGE SCALE GENOMIC DNA]</scope>
    <source>
        <strain evidence="2">XA(T)</strain>
    </source>
</reference>
<proteinExistence type="predicted"/>
<name>A0A1X9LKF3_9MICO</name>
<sequence>MTAAVENPQIARRSHVTMPDARLRFTGILRSELIKLTTLRSTVWVLLVLLLVQIGMGVMAALTVPVPPTGAGSAEAAGSFAVLISTIGVFFNQLVIAVLGVLVVSGEYSTGQIRSTLTAVPTRQPVLVAKGLVFAATSFVVSLVAVVITYAATWPILESRVGASDLTDPAVWWPLIGAAGYLALVGLLSFSIGAIMRNTAAGIAVSVGLLLVVPIVLSLIGAEWASVVTEWLPSAAGQTLLGSGSVFEPWQALLVMLGWVAVPFVTASALLARRDA</sequence>
<evidence type="ECO:0000313" key="2">
    <source>
        <dbReference type="Proteomes" id="UP000192775"/>
    </source>
</evidence>
<dbReference type="EMBL" id="CP020715">
    <property type="protein sequence ID" value="ARJ04411.1"/>
    <property type="molecule type" value="Genomic_DNA"/>
</dbReference>
<evidence type="ECO:0000313" key="1">
    <source>
        <dbReference type="EMBL" id="ARJ04411.1"/>
    </source>
</evidence>